<feature type="region of interest" description="Disordered" evidence="1">
    <location>
        <begin position="205"/>
        <end position="224"/>
    </location>
</feature>
<keyword evidence="3" id="KW-1185">Reference proteome</keyword>
<name>J4I2Y9_9APHY</name>
<feature type="region of interest" description="Disordered" evidence="1">
    <location>
        <begin position="153"/>
        <end position="191"/>
    </location>
</feature>
<evidence type="ECO:0000313" key="2">
    <source>
        <dbReference type="EMBL" id="CCM06312.1"/>
    </source>
</evidence>
<proteinExistence type="predicted"/>
<dbReference type="OrthoDB" id="2804764at2759"/>
<feature type="region of interest" description="Disordered" evidence="1">
    <location>
        <begin position="236"/>
        <end position="292"/>
    </location>
</feature>
<feature type="compositionally biased region" description="Basic residues" evidence="1">
    <location>
        <begin position="261"/>
        <end position="272"/>
    </location>
</feature>
<dbReference type="RefSeq" id="XP_012185595.1">
    <property type="nucleotide sequence ID" value="XM_012330205.1"/>
</dbReference>
<feature type="compositionally biased region" description="Low complexity" evidence="1">
    <location>
        <begin position="246"/>
        <end position="255"/>
    </location>
</feature>
<evidence type="ECO:0000313" key="3">
    <source>
        <dbReference type="Proteomes" id="UP000006352"/>
    </source>
</evidence>
<evidence type="ECO:0000256" key="1">
    <source>
        <dbReference type="SAM" id="MobiDB-lite"/>
    </source>
</evidence>
<feature type="compositionally biased region" description="Polar residues" evidence="1">
    <location>
        <begin position="75"/>
        <end position="88"/>
    </location>
</feature>
<gene>
    <name evidence="2" type="ORF">FIBRA_08564</name>
</gene>
<organism evidence="2 3">
    <name type="scientific">Fibroporia radiculosa</name>
    <dbReference type="NCBI Taxonomy" id="599839"/>
    <lineage>
        <taxon>Eukaryota</taxon>
        <taxon>Fungi</taxon>
        <taxon>Dikarya</taxon>
        <taxon>Basidiomycota</taxon>
        <taxon>Agaricomycotina</taxon>
        <taxon>Agaricomycetes</taxon>
        <taxon>Polyporales</taxon>
        <taxon>Fibroporiaceae</taxon>
        <taxon>Fibroporia</taxon>
    </lineage>
</organism>
<protein>
    <submittedName>
        <fullName evidence="2">Uncharacterized protein</fullName>
    </submittedName>
</protein>
<dbReference type="HOGENOM" id="CLU_591884_0_0_1"/>
<dbReference type="Proteomes" id="UP000006352">
    <property type="component" value="Unassembled WGS sequence"/>
</dbReference>
<dbReference type="EMBL" id="HE797284">
    <property type="protein sequence ID" value="CCM06312.1"/>
    <property type="molecule type" value="Genomic_DNA"/>
</dbReference>
<feature type="compositionally biased region" description="Pro residues" evidence="1">
    <location>
        <begin position="30"/>
        <end position="57"/>
    </location>
</feature>
<sequence>MSSSLSFSRRRSPTFSLQDFSELIANAFNLPPPHPSPALLPASPPPHYSSTPPPRPCSPSSSHFDADEDADPIFQSESTTTHSNTDSTPHVRPSKSRSSALSILKNVRTRASALVLRPLDTNIDLAATPHASTRPSISSQGTVVSRTTSSFAFLSRPSSPSQNTRPFPSTSGNSLSLARSRSRTKSVPDRVSFLKLHPKRELASATVSMPASRPSLGALPQPPVDLPSFFEDTGYTERRPPPPAYSRPSTPAAPTMPSLRVHSRLPPLRKAKSASTSIFRGKQSKSRGAPTADTVAAAESRTAFDWSASGHLEWPFGADDDNCFMSPRDPPPVPPLPPSLGGQKWDLSECGDVEGELEVPAYVFARRGSATSTCTSSSVVSIRSIPIPSEFERQRLGSSRDIESPVPAFSRVSRKCATGTSIEIIIASFSINMTQTAYGVCHSRCEGFAPPDPLHPLSLPRY</sequence>
<feature type="region of interest" description="Disordered" evidence="1">
    <location>
        <begin position="27"/>
        <end position="99"/>
    </location>
</feature>
<dbReference type="STRING" id="599839.J4I2Y9"/>
<accession>J4I2Y9</accession>
<dbReference type="InParanoid" id="J4I2Y9"/>
<reference evidence="2 3" key="1">
    <citation type="journal article" date="2012" name="Appl. Environ. Microbiol.">
        <title>Short-read sequencing for genomic analysis of the brown rot fungus Fibroporia radiculosa.</title>
        <authorList>
            <person name="Tang J.D."/>
            <person name="Perkins A.D."/>
            <person name="Sonstegard T.S."/>
            <person name="Schroeder S.G."/>
            <person name="Burgess S.C."/>
            <person name="Diehl S.V."/>
        </authorList>
    </citation>
    <scope>NUCLEOTIDE SEQUENCE [LARGE SCALE GENOMIC DNA]</scope>
    <source>
        <strain evidence="2 3">TFFH 294</strain>
    </source>
</reference>
<dbReference type="GeneID" id="24101212"/>
<feature type="compositionally biased region" description="Polar residues" evidence="1">
    <location>
        <begin position="153"/>
        <end position="179"/>
    </location>
</feature>
<dbReference type="AlphaFoldDB" id="J4I2Y9"/>